<dbReference type="SUPFAM" id="SSF81301">
    <property type="entry name" value="Nucleotidyltransferase"/>
    <property type="match status" value="1"/>
</dbReference>
<dbReference type="Proteomes" id="UP000198635">
    <property type="component" value="Unassembled WGS sequence"/>
</dbReference>
<sequence length="105" mass="11907">MDCQKDCIIQDVRKYIAVLRENGISVDKALLFGSWARGTAREESDVDVALVSPFFTGDRFMDRRKIVPLRRKINNNIEPIPFSPEDFAAGGTLVEEIRLHGEEIV</sequence>
<dbReference type="GO" id="GO:0016779">
    <property type="term" value="F:nucleotidyltransferase activity"/>
    <property type="evidence" value="ECO:0007669"/>
    <property type="project" value="InterPro"/>
</dbReference>
<dbReference type="Gene3D" id="3.30.460.10">
    <property type="entry name" value="Beta Polymerase, domain 2"/>
    <property type="match status" value="1"/>
</dbReference>
<dbReference type="EMBL" id="FORX01000001">
    <property type="protein sequence ID" value="SFJ05146.1"/>
    <property type="molecule type" value="Genomic_DNA"/>
</dbReference>
<dbReference type="AlphaFoldDB" id="A0A1I3N8K1"/>
<feature type="domain" description="Polymerase nucleotidyl transferase" evidence="1">
    <location>
        <begin position="13"/>
        <end position="72"/>
    </location>
</feature>
<proteinExistence type="predicted"/>
<evidence type="ECO:0000313" key="2">
    <source>
        <dbReference type="EMBL" id="SFJ05146.1"/>
    </source>
</evidence>
<dbReference type="OrthoDB" id="9803106at2"/>
<reference evidence="3" key="1">
    <citation type="submission" date="2016-10" db="EMBL/GenBank/DDBJ databases">
        <authorList>
            <person name="Varghese N."/>
            <person name="Submissions S."/>
        </authorList>
    </citation>
    <scope>NUCLEOTIDE SEQUENCE [LARGE SCALE GENOMIC DNA]</scope>
    <source>
        <strain evidence="3">DSM 5918</strain>
    </source>
</reference>
<dbReference type="InterPro" id="IPR002934">
    <property type="entry name" value="Polymerase_NTP_transf_dom"/>
</dbReference>
<keyword evidence="3" id="KW-1185">Reference proteome</keyword>
<protein>
    <submittedName>
        <fullName evidence="2">Nucleotidyltransferase domain-containing protein</fullName>
    </submittedName>
</protein>
<evidence type="ECO:0000313" key="3">
    <source>
        <dbReference type="Proteomes" id="UP000198635"/>
    </source>
</evidence>
<name>A0A1I3N8K1_9BACT</name>
<dbReference type="PANTHER" id="PTHR43449">
    <property type="entry name" value="NUCLEOTIDYLTRANSFERASE"/>
    <property type="match status" value="1"/>
</dbReference>
<keyword evidence="2" id="KW-0808">Transferase</keyword>
<organism evidence="2 3">
    <name type="scientific">Desulfomicrobium apsheronum</name>
    <dbReference type="NCBI Taxonomy" id="52560"/>
    <lineage>
        <taxon>Bacteria</taxon>
        <taxon>Pseudomonadati</taxon>
        <taxon>Thermodesulfobacteriota</taxon>
        <taxon>Desulfovibrionia</taxon>
        <taxon>Desulfovibrionales</taxon>
        <taxon>Desulfomicrobiaceae</taxon>
        <taxon>Desulfomicrobium</taxon>
    </lineage>
</organism>
<dbReference type="CDD" id="cd05403">
    <property type="entry name" value="NT_KNTase_like"/>
    <property type="match status" value="1"/>
</dbReference>
<dbReference type="InterPro" id="IPR043519">
    <property type="entry name" value="NT_sf"/>
</dbReference>
<dbReference type="RefSeq" id="WP_092372281.1">
    <property type="nucleotide sequence ID" value="NZ_FORX01000001.1"/>
</dbReference>
<dbReference type="STRING" id="52560.SAMN04488082_101199"/>
<dbReference type="PANTHER" id="PTHR43449:SF1">
    <property type="entry name" value="POLYMERASE BETA NUCLEOTIDYLTRANSFERASE DOMAIN-CONTAINING PROTEIN"/>
    <property type="match status" value="1"/>
</dbReference>
<dbReference type="Pfam" id="PF01909">
    <property type="entry name" value="NTP_transf_2"/>
    <property type="match status" value="1"/>
</dbReference>
<accession>A0A1I3N8K1</accession>
<evidence type="ECO:0000259" key="1">
    <source>
        <dbReference type="Pfam" id="PF01909"/>
    </source>
</evidence>
<gene>
    <name evidence="2" type="ORF">SAMN04488082_101199</name>
</gene>